<organism evidence="9 10">
    <name type="scientific">Acidithiobacillus thiooxidans ATCC 19377</name>
    <dbReference type="NCBI Taxonomy" id="637390"/>
    <lineage>
        <taxon>Bacteria</taxon>
        <taxon>Pseudomonadati</taxon>
        <taxon>Pseudomonadota</taxon>
        <taxon>Acidithiobacillia</taxon>
        <taxon>Acidithiobacillales</taxon>
        <taxon>Acidithiobacillaceae</taxon>
        <taxon>Acidithiobacillus</taxon>
    </lineage>
</organism>
<dbReference type="PANTHER" id="PTHR32234:SF0">
    <property type="entry name" value="THIOL:DISULFIDE INTERCHANGE PROTEIN DSBD"/>
    <property type="match status" value="1"/>
</dbReference>
<dbReference type="GO" id="GO:0017004">
    <property type="term" value="P:cytochrome complex assembly"/>
    <property type="evidence" value="ECO:0007669"/>
    <property type="project" value="UniProtKB-KW"/>
</dbReference>
<feature type="domain" description="Thioredoxin" evidence="8">
    <location>
        <begin position="506"/>
        <end position="651"/>
    </location>
</feature>
<evidence type="ECO:0000256" key="3">
    <source>
        <dbReference type="ARBA" id="ARBA00022692"/>
    </source>
</evidence>
<name>A0A5P9XTE8_ACITH</name>
<gene>
    <name evidence="9" type="primary">dsbD</name>
    <name evidence="9" type="ORF">GCD22_02257</name>
</gene>
<dbReference type="SUPFAM" id="SSF52833">
    <property type="entry name" value="Thioredoxin-like"/>
    <property type="match status" value="1"/>
</dbReference>
<dbReference type="GO" id="GO:0015035">
    <property type="term" value="F:protein-disulfide reductase activity"/>
    <property type="evidence" value="ECO:0007669"/>
    <property type="project" value="TreeGrafter"/>
</dbReference>
<feature type="transmembrane region" description="Helical" evidence="7">
    <location>
        <begin position="314"/>
        <end position="334"/>
    </location>
</feature>
<dbReference type="NCBIfam" id="NF001419">
    <property type="entry name" value="PRK00293.1"/>
    <property type="match status" value="1"/>
</dbReference>
<dbReference type="PROSITE" id="PS51352">
    <property type="entry name" value="THIOREDOXIN_2"/>
    <property type="match status" value="1"/>
</dbReference>
<dbReference type="Gene3D" id="3.40.30.10">
    <property type="entry name" value="Glutaredoxin"/>
    <property type="match status" value="1"/>
</dbReference>
<dbReference type="PANTHER" id="PTHR32234">
    <property type="entry name" value="THIOL:DISULFIDE INTERCHANGE PROTEIN DSBD"/>
    <property type="match status" value="1"/>
</dbReference>
<dbReference type="Pfam" id="PF13899">
    <property type="entry name" value="Thioredoxin_7"/>
    <property type="match status" value="1"/>
</dbReference>
<evidence type="ECO:0000256" key="2">
    <source>
        <dbReference type="ARBA" id="ARBA00022475"/>
    </source>
</evidence>
<evidence type="ECO:0000313" key="9">
    <source>
        <dbReference type="EMBL" id="QFX96476.1"/>
    </source>
</evidence>
<dbReference type="AlphaFoldDB" id="A0A5P9XTE8"/>
<keyword evidence="4" id="KW-0201">Cytochrome c-type biogenesis</keyword>
<evidence type="ECO:0000313" key="10">
    <source>
        <dbReference type="Proteomes" id="UP000363590"/>
    </source>
</evidence>
<feature type="transmembrane region" description="Helical" evidence="7">
    <location>
        <begin position="486"/>
        <end position="509"/>
    </location>
</feature>
<dbReference type="Proteomes" id="UP000363590">
    <property type="component" value="Chromosome"/>
</dbReference>
<dbReference type="InterPro" id="IPR013766">
    <property type="entry name" value="Thioredoxin_domain"/>
</dbReference>
<dbReference type="InterPro" id="IPR003834">
    <property type="entry name" value="Cyt_c_assmbl_TM_dom"/>
</dbReference>
<keyword evidence="5 7" id="KW-1133">Transmembrane helix</keyword>
<keyword evidence="6 7" id="KW-0472">Membrane</keyword>
<evidence type="ECO:0000256" key="7">
    <source>
        <dbReference type="SAM" id="Phobius"/>
    </source>
</evidence>
<dbReference type="RefSeq" id="WP_244947520.1">
    <property type="nucleotide sequence ID" value="NZ_CP045571.1"/>
</dbReference>
<keyword evidence="3 7" id="KW-0812">Transmembrane</keyword>
<dbReference type="Pfam" id="PF11412">
    <property type="entry name" value="DsbD_N"/>
    <property type="match status" value="1"/>
</dbReference>
<dbReference type="GeneID" id="60696533"/>
<dbReference type="KEGG" id="atx:GCD22_02257"/>
<dbReference type="SUPFAM" id="SSF74863">
    <property type="entry name" value="Thiol:disulfide interchange protein DsbD, N-terminal domain (DsbD-alpha)"/>
    <property type="match status" value="1"/>
</dbReference>
<evidence type="ECO:0000259" key="8">
    <source>
        <dbReference type="PROSITE" id="PS51352"/>
    </source>
</evidence>
<protein>
    <submittedName>
        <fullName evidence="9">Thiol:disulfide interchange protein</fullName>
    </submittedName>
</protein>
<dbReference type="GO" id="GO:0045454">
    <property type="term" value="P:cell redox homeostasis"/>
    <property type="evidence" value="ECO:0007669"/>
    <property type="project" value="TreeGrafter"/>
</dbReference>
<reference evidence="9 10" key="1">
    <citation type="submission" date="2019-10" db="EMBL/GenBank/DDBJ databases">
        <authorList>
            <person name="Wang R."/>
        </authorList>
    </citation>
    <scope>NUCLEOTIDE SEQUENCE [LARGE SCALE GENOMIC DNA]</scope>
    <source>
        <strain evidence="9 10">ATCC 19377</strain>
    </source>
</reference>
<evidence type="ECO:0000256" key="5">
    <source>
        <dbReference type="ARBA" id="ARBA00022989"/>
    </source>
</evidence>
<proteinExistence type="predicted"/>
<feature type="transmembrane region" description="Helical" evidence="7">
    <location>
        <begin position="431"/>
        <end position="449"/>
    </location>
</feature>
<feature type="transmembrane region" description="Helical" evidence="7">
    <location>
        <begin position="355"/>
        <end position="384"/>
    </location>
</feature>
<feature type="transmembrane region" description="Helical" evidence="7">
    <location>
        <begin position="277"/>
        <end position="302"/>
    </location>
</feature>
<keyword evidence="2" id="KW-1003">Cell membrane</keyword>
<evidence type="ECO:0000256" key="4">
    <source>
        <dbReference type="ARBA" id="ARBA00022748"/>
    </source>
</evidence>
<feature type="transmembrane region" description="Helical" evidence="7">
    <location>
        <begin position="229"/>
        <end position="256"/>
    </location>
</feature>
<comment type="subcellular location">
    <subcellularLocation>
        <location evidence="1">Cell membrane</location>
        <topology evidence="1">Multi-pass membrane protein</topology>
    </subcellularLocation>
</comment>
<feature type="transmembrane region" description="Helical" evidence="7">
    <location>
        <begin position="390"/>
        <end position="419"/>
    </location>
</feature>
<dbReference type="Pfam" id="PF02683">
    <property type="entry name" value="DsbD_TM"/>
    <property type="match status" value="1"/>
</dbReference>
<dbReference type="InterPro" id="IPR036929">
    <property type="entry name" value="DsbDN_sf"/>
</dbReference>
<dbReference type="Gene3D" id="2.60.40.1250">
    <property type="entry name" value="Thiol:disulfide interchange protein DsbD, N-terminal domain"/>
    <property type="match status" value="1"/>
</dbReference>
<evidence type="ECO:0000256" key="1">
    <source>
        <dbReference type="ARBA" id="ARBA00004651"/>
    </source>
</evidence>
<dbReference type="EMBL" id="CP045571">
    <property type="protein sequence ID" value="QFX96476.1"/>
    <property type="molecule type" value="Genomic_DNA"/>
</dbReference>
<feature type="transmembrane region" description="Helical" evidence="7">
    <location>
        <begin position="455"/>
        <end position="474"/>
    </location>
</feature>
<dbReference type="InterPro" id="IPR036249">
    <property type="entry name" value="Thioredoxin-like_sf"/>
</dbReference>
<accession>A0A5P9XTE8</accession>
<sequence>MSSTSQERGDHLIRLAGNAFFGLWAPLIVLLLMLSPSALASSLVSITSLNASSLMSSTNSVHHSPFLAPAKAFLFKARMAPNDTLVLQWIAAPHYHLYRNRITLQVSPRSAHLAPYTLPPGKPMDIPGVGTLAVYEGDTTTIRVPVHFTGTPPKQLRVTSSFQGCANAGVCYPVITKSYTLSPTGIIASTVRHAPALADTHPALQKPVQPSVVAGQYGQFAAGLAGGQVLLTLLLFFLAGLGLAFTPCIFPMIPILSSLVVGQGNTQLTVKQSRRHAFWISLAYVLGMSLAYTVAGVLAAITGSYLQAFFQNPWVLSGFSALFVVLALSMFGFYELQMPNAIQSRLSRYGKGGHFLSAFVMGVLSALIVGPCVAAPLAGALLFIAHTGNVVLGGVALFLLGLGMGVPLLIIGTSAGHFLPKSGAWMNGVKAVFGVVLLGVAIWFLSRIVPGPVTLALWSALAILSGIFLGAFAANSGGWPRFFQGLGILAVVYGVVLGVGASAGASLVLEPLAPFVAKEVSVAPLQNHALQKHHPLHFTVVRSLPQLQSALAAAKGHPVLVDFWATWCVECQRMDVETYDNPHVEKALQPLTLIRVNVTASDAASRHLLHHFQLFGPPAVLLVNAQGHLVAQYEGYEGPETLLQHLQQKLGHTMTDH</sequence>
<evidence type="ECO:0000256" key="6">
    <source>
        <dbReference type="ARBA" id="ARBA00023136"/>
    </source>
</evidence>
<dbReference type="InterPro" id="IPR028250">
    <property type="entry name" value="DsbDN"/>
</dbReference>
<dbReference type="GO" id="GO:0005886">
    <property type="term" value="C:plasma membrane"/>
    <property type="evidence" value="ECO:0007669"/>
    <property type="project" value="UniProtKB-SubCell"/>
</dbReference>